<protein>
    <submittedName>
        <fullName evidence="4">FecR domain-containing protein</fullName>
    </submittedName>
</protein>
<dbReference type="EMBL" id="CP159289">
    <property type="protein sequence ID" value="XCH24687.1"/>
    <property type="molecule type" value="Genomic_DNA"/>
</dbReference>
<dbReference type="Gene3D" id="3.55.50.30">
    <property type="match status" value="1"/>
</dbReference>
<reference evidence="4" key="1">
    <citation type="submission" date="2024-06" db="EMBL/GenBank/DDBJ databases">
        <title>Sequencing and assembly of the genome of Dyadobacter sp. strain 676, a symbiont of Cyamopsis tetragonoloba.</title>
        <authorList>
            <person name="Guro P."/>
            <person name="Sazanova A."/>
            <person name="Kuznetsova I."/>
            <person name="Belimov A."/>
            <person name="Safronova V."/>
        </authorList>
    </citation>
    <scope>NUCLEOTIDE SEQUENCE</scope>
    <source>
        <strain evidence="4">676</strain>
    </source>
</reference>
<keyword evidence="1" id="KW-0812">Transmembrane</keyword>
<evidence type="ECO:0000256" key="1">
    <source>
        <dbReference type="SAM" id="Phobius"/>
    </source>
</evidence>
<dbReference type="AlphaFoldDB" id="A0AAU8FMA6"/>
<proteinExistence type="predicted"/>
<gene>
    <name evidence="4" type="ORF">ABV298_31090</name>
</gene>
<name>A0AAU8FMA6_9BACT</name>
<organism evidence="4">
    <name type="scientific">Dyadobacter sp. 676</name>
    <dbReference type="NCBI Taxonomy" id="3088362"/>
    <lineage>
        <taxon>Bacteria</taxon>
        <taxon>Pseudomonadati</taxon>
        <taxon>Bacteroidota</taxon>
        <taxon>Cytophagia</taxon>
        <taxon>Cytophagales</taxon>
        <taxon>Spirosomataceae</taxon>
        <taxon>Dyadobacter</taxon>
    </lineage>
</organism>
<dbReference type="Gene3D" id="2.60.120.1440">
    <property type="match status" value="1"/>
</dbReference>
<feature type="domain" description="FecR protein" evidence="2">
    <location>
        <begin position="126"/>
        <end position="218"/>
    </location>
</feature>
<keyword evidence="1" id="KW-0472">Membrane</keyword>
<accession>A0AAU8FMA6</accession>
<evidence type="ECO:0000259" key="3">
    <source>
        <dbReference type="Pfam" id="PF16344"/>
    </source>
</evidence>
<dbReference type="PIRSF" id="PIRSF018266">
    <property type="entry name" value="FecR"/>
    <property type="match status" value="1"/>
</dbReference>
<feature type="domain" description="Protein FecR C-terminal" evidence="3">
    <location>
        <begin position="264"/>
        <end position="317"/>
    </location>
</feature>
<sequence>MENPIPIETLFRRFLENKCTPEEVAKLLAHFRTGEDEEQLRRLIAAELDAADAGAEKYGPAVREVYASLADRIATPVRKPVRPLIAPYIRNAAVWLLVLLSAGAVLYILNRREKAGGAVAMLHAEAAAGEKKEVVLPDSSHIWLNAGSSVDYPRVFQDKERNVNLTGEAFFEVARDTARPFVICTGALRTRVIGTSFNIKAYPEDSSIAVSVVTGRVNVSSVESGASVELSPDEQAVYGKFDRRLLARAYPDAGGLSVWKDGRLQFRNSPLHEVIRTLERRFDVAVKFDDRARDCPVHADFDDTEPVTQILGMLAASLSGKLEGNRQAGYTLVTGECL</sequence>
<dbReference type="InterPro" id="IPR006860">
    <property type="entry name" value="FecR"/>
</dbReference>
<dbReference type="PANTHER" id="PTHR30273:SF2">
    <property type="entry name" value="PROTEIN FECR"/>
    <property type="match status" value="1"/>
</dbReference>
<dbReference type="RefSeq" id="WP_353720002.1">
    <property type="nucleotide sequence ID" value="NZ_CP159289.1"/>
</dbReference>
<dbReference type="Pfam" id="PF04773">
    <property type="entry name" value="FecR"/>
    <property type="match status" value="1"/>
</dbReference>
<dbReference type="Pfam" id="PF16344">
    <property type="entry name" value="FecR_C"/>
    <property type="match status" value="1"/>
</dbReference>
<dbReference type="InterPro" id="IPR032508">
    <property type="entry name" value="FecR_C"/>
</dbReference>
<dbReference type="FunFam" id="2.60.120.1440:FF:000001">
    <property type="entry name" value="Putative anti-sigma factor"/>
    <property type="match status" value="1"/>
</dbReference>
<keyword evidence="1" id="KW-1133">Transmembrane helix</keyword>
<feature type="transmembrane region" description="Helical" evidence="1">
    <location>
        <begin position="88"/>
        <end position="109"/>
    </location>
</feature>
<dbReference type="PANTHER" id="PTHR30273">
    <property type="entry name" value="PERIPLASMIC SIGNAL SENSOR AND SIGMA FACTOR ACTIVATOR FECR-RELATED"/>
    <property type="match status" value="1"/>
</dbReference>
<evidence type="ECO:0000259" key="2">
    <source>
        <dbReference type="Pfam" id="PF04773"/>
    </source>
</evidence>
<dbReference type="GO" id="GO:0016989">
    <property type="term" value="F:sigma factor antagonist activity"/>
    <property type="evidence" value="ECO:0007669"/>
    <property type="project" value="TreeGrafter"/>
</dbReference>
<evidence type="ECO:0000313" key="4">
    <source>
        <dbReference type="EMBL" id="XCH24687.1"/>
    </source>
</evidence>
<dbReference type="InterPro" id="IPR012373">
    <property type="entry name" value="Ferrdict_sens_TM"/>
</dbReference>